<evidence type="ECO:0000256" key="1">
    <source>
        <dbReference type="SAM" id="MobiDB-lite"/>
    </source>
</evidence>
<protein>
    <recommendedName>
        <fullName evidence="4">Inovirus Gp2 family protein</fullName>
    </recommendedName>
</protein>
<evidence type="ECO:0000313" key="3">
    <source>
        <dbReference type="Proteomes" id="UP000502415"/>
    </source>
</evidence>
<dbReference type="EMBL" id="CP051687">
    <property type="protein sequence ID" value="QJE03740.1"/>
    <property type="molecule type" value="Genomic_DNA"/>
</dbReference>
<sequence>MLNGHGFARPRLYHLVLLDDAAESPTSVRRFQGVIKELCRKLRGEGIPVRWRAAIERDDEKGLHCHVFFLLDDVGMINPCQILNAKRYGLQALLGAMLAKRAMNFHLAQPKADIHRIGGTRKGDRMNYATLAGAKLDDCKEWISYLVKKRSKPSDLPTIYLSSRDSKYPPKTMPPTAKEKKPRERRSNQHRRVHPRTRPPEARGIVGSS</sequence>
<geneLocation type="plasmid" evidence="2 3">
    <name>unnamed2</name>
</geneLocation>
<dbReference type="RefSeq" id="WP_170205790.1">
    <property type="nucleotide sequence ID" value="NZ_CP051687.1"/>
</dbReference>
<dbReference type="AlphaFoldDB" id="A0A7Z2W3J9"/>
<feature type="compositionally biased region" description="Basic and acidic residues" evidence="1">
    <location>
        <begin position="177"/>
        <end position="187"/>
    </location>
</feature>
<feature type="compositionally biased region" description="Basic residues" evidence="1">
    <location>
        <begin position="188"/>
        <end position="197"/>
    </location>
</feature>
<dbReference type="KEGG" id="mfy:HH212_26970"/>
<dbReference type="Proteomes" id="UP000502415">
    <property type="component" value="Plasmid unnamed2"/>
</dbReference>
<keyword evidence="3" id="KW-1185">Reference proteome</keyword>
<accession>A0A7Z2W3J9</accession>
<organism evidence="2 3">
    <name type="scientific">Massilia forsythiae</name>
    <dbReference type="NCBI Taxonomy" id="2728020"/>
    <lineage>
        <taxon>Bacteria</taxon>
        <taxon>Pseudomonadati</taxon>
        <taxon>Pseudomonadota</taxon>
        <taxon>Betaproteobacteria</taxon>
        <taxon>Burkholderiales</taxon>
        <taxon>Oxalobacteraceae</taxon>
        <taxon>Telluria group</taxon>
        <taxon>Massilia</taxon>
    </lineage>
</organism>
<feature type="region of interest" description="Disordered" evidence="1">
    <location>
        <begin position="155"/>
        <end position="209"/>
    </location>
</feature>
<keyword evidence="2" id="KW-0614">Plasmid</keyword>
<evidence type="ECO:0000313" key="2">
    <source>
        <dbReference type="EMBL" id="QJE03740.1"/>
    </source>
</evidence>
<reference evidence="2 3" key="1">
    <citation type="submission" date="2020-04" db="EMBL/GenBank/DDBJ databases">
        <title>Genome sequencing of novel species.</title>
        <authorList>
            <person name="Heo J."/>
            <person name="Kim S.-J."/>
            <person name="Kim J.-S."/>
            <person name="Hong S.-B."/>
            <person name="Kwon S.-W."/>
        </authorList>
    </citation>
    <scope>NUCLEOTIDE SEQUENCE [LARGE SCALE GENOMIC DNA]</scope>
    <source>
        <strain evidence="2 3">GN2-R2</strain>
        <plasmid evidence="2 3">unnamed2</plasmid>
    </source>
</reference>
<evidence type="ECO:0008006" key="4">
    <source>
        <dbReference type="Google" id="ProtNLM"/>
    </source>
</evidence>
<name>A0A7Z2W3J9_9BURK</name>
<proteinExistence type="predicted"/>
<gene>
    <name evidence="2" type="ORF">HH212_26970</name>
</gene>